<proteinExistence type="predicted"/>
<gene>
    <name evidence="1" type="ORF">EDD30_7704</name>
</gene>
<reference evidence="1 2" key="1">
    <citation type="submission" date="2018-11" db="EMBL/GenBank/DDBJ databases">
        <title>Sequencing the genomes of 1000 actinobacteria strains.</title>
        <authorList>
            <person name="Klenk H.-P."/>
        </authorList>
    </citation>
    <scope>NUCLEOTIDE SEQUENCE [LARGE SCALE GENOMIC DNA]</scope>
    <source>
        <strain evidence="1 2">DSM 43634</strain>
    </source>
</reference>
<dbReference type="EMBL" id="RJKL01000002">
    <property type="protein sequence ID" value="ROP21303.1"/>
    <property type="molecule type" value="Genomic_DNA"/>
</dbReference>
<evidence type="ECO:0000313" key="1">
    <source>
        <dbReference type="EMBL" id="ROP21303.1"/>
    </source>
</evidence>
<dbReference type="Proteomes" id="UP000271683">
    <property type="component" value="Unassembled WGS sequence"/>
</dbReference>
<protein>
    <submittedName>
        <fullName evidence="1">Uncharacterized protein</fullName>
    </submittedName>
</protein>
<name>A0A3N1FTI4_9ACTN</name>
<sequence length="149" mass="16686">MRWNDAAICQLALSAEERIRIKADWLQKARLNTGLGDMRGDCSGRRVPRPNLSANALSLKVVTYHLNALLPWGGPGIEAAYFYEAAVGQRDQARPQNLCHYFPGRRLSPSQLPQGEGRVLERLEDELFSDIQPLTIAHGGTRSSTRFRN</sequence>
<dbReference type="AlphaFoldDB" id="A0A3N1FTI4"/>
<organism evidence="1 2">
    <name type="scientific">Couchioplanes caeruleus</name>
    <dbReference type="NCBI Taxonomy" id="56438"/>
    <lineage>
        <taxon>Bacteria</taxon>
        <taxon>Bacillati</taxon>
        <taxon>Actinomycetota</taxon>
        <taxon>Actinomycetes</taxon>
        <taxon>Micromonosporales</taxon>
        <taxon>Micromonosporaceae</taxon>
        <taxon>Couchioplanes</taxon>
    </lineage>
</organism>
<comment type="caution">
    <text evidence="1">The sequence shown here is derived from an EMBL/GenBank/DDBJ whole genome shotgun (WGS) entry which is preliminary data.</text>
</comment>
<evidence type="ECO:0000313" key="2">
    <source>
        <dbReference type="Proteomes" id="UP000271683"/>
    </source>
</evidence>
<accession>A0A3N1FTI4</accession>